<dbReference type="EMBL" id="HE663493">
    <property type="protein sequence ID" value="CCG07902.1"/>
    <property type="molecule type" value="Genomic_DNA"/>
</dbReference>
<keyword evidence="6" id="KW-1185">Reference proteome</keyword>
<evidence type="ECO:0000256" key="3">
    <source>
        <dbReference type="ARBA" id="ARBA00023186"/>
    </source>
</evidence>
<evidence type="ECO:0000256" key="1">
    <source>
        <dbReference type="ARBA" id="ARBA00008231"/>
    </source>
</evidence>
<accession>H6SSM3</accession>
<dbReference type="Pfam" id="PF07542">
    <property type="entry name" value="ATP12"/>
    <property type="match status" value="1"/>
</dbReference>
<evidence type="ECO:0000313" key="6">
    <source>
        <dbReference type="Proteomes" id="UP000033220"/>
    </source>
</evidence>
<feature type="region of interest" description="Disordered" evidence="4">
    <location>
        <begin position="1"/>
        <end position="51"/>
    </location>
</feature>
<evidence type="ECO:0000256" key="2">
    <source>
        <dbReference type="ARBA" id="ARBA00022946"/>
    </source>
</evidence>
<dbReference type="HOGENOM" id="CLU_047893_3_0_5"/>
<dbReference type="InterPro" id="IPR042272">
    <property type="entry name" value="ATP12_ATP_synth-F1-assembly_N"/>
</dbReference>
<dbReference type="KEGG" id="rpm:RSPPHO_01276"/>
<dbReference type="InterPro" id="IPR023335">
    <property type="entry name" value="ATP12_ortho_dom_sf"/>
</dbReference>
<evidence type="ECO:0000313" key="5">
    <source>
        <dbReference type="EMBL" id="CCG07902.1"/>
    </source>
</evidence>
<name>H6SSM3_PARPM</name>
<keyword evidence="3" id="KW-0143">Chaperone</keyword>
<sequence>MNRKKKGFGASPQAGPGAAAPRYRGKTPPPSQTQDKDASMTKPPLPIPTREVDKPLTATLRRRFYKSVGVTEGPEGAGVLLDGRAVRTPGRAGLVVPTLALAEALAAEWAAQGESIDPATMPLTALANTALDRVAPERSAILDTLVRYGGTDLLCYRADQPTTLVERQEAAWSPLLDWLATTHGLSLVVTRGLMPVAQPEPTLARLRSVLEGLDLWALTATQALAAAGGSVGLALAVGGGRLSAEEAFTLAHLDDLFQVERWGDDAEARARREALAADMSAAHRFLILARPTI</sequence>
<proteinExistence type="inferred from homology"/>
<gene>
    <name evidence="5" type="ORF">RSPPHO_01276</name>
</gene>
<dbReference type="GO" id="GO:0043461">
    <property type="term" value="P:proton-transporting ATP synthase complex assembly"/>
    <property type="evidence" value="ECO:0007669"/>
    <property type="project" value="InterPro"/>
</dbReference>
<dbReference type="PANTHER" id="PTHR21013:SF10">
    <property type="entry name" value="ATP SYNTHASE MITOCHONDRIAL F1 COMPLEX ASSEMBLY FACTOR 2"/>
    <property type="match status" value="1"/>
</dbReference>
<dbReference type="eggNOG" id="COG5387">
    <property type="taxonomic scope" value="Bacteria"/>
</dbReference>
<evidence type="ECO:0000256" key="4">
    <source>
        <dbReference type="SAM" id="MobiDB-lite"/>
    </source>
</evidence>
<organism evidence="5 6">
    <name type="scientific">Pararhodospirillum photometricum DSM 122</name>
    <dbReference type="NCBI Taxonomy" id="1150469"/>
    <lineage>
        <taxon>Bacteria</taxon>
        <taxon>Pseudomonadati</taxon>
        <taxon>Pseudomonadota</taxon>
        <taxon>Alphaproteobacteria</taxon>
        <taxon>Rhodospirillales</taxon>
        <taxon>Rhodospirillaceae</taxon>
        <taxon>Pararhodospirillum</taxon>
    </lineage>
</organism>
<dbReference type="InterPro" id="IPR011419">
    <property type="entry name" value="ATP12_ATP_synth-F1-assembly"/>
</dbReference>
<reference evidence="5 6" key="1">
    <citation type="submission" date="2012-02" db="EMBL/GenBank/DDBJ databases">
        <title>Shotgun genome sequence of Phaeospirillum photometricum DSM 122.</title>
        <authorList>
            <person name="Duquesne K."/>
            <person name="Sturgis J."/>
        </authorList>
    </citation>
    <scope>NUCLEOTIDE SEQUENCE [LARGE SCALE GENOMIC DNA]</scope>
    <source>
        <strain evidence="6">DSM122</strain>
    </source>
</reference>
<dbReference type="Proteomes" id="UP000033220">
    <property type="component" value="Chromosome DSM 122"/>
</dbReference>
<dbReference type="STRING" id="1150469.RSPPHO_01276"/>
<protein>
    <submittedName>
        <fullName evidence="5">ATP12 ATPase</fullName>
    </submittedName>
</protein>
<comment type="similarity">
    <text evidence="1">Belongs to the ATP12 family.</text>
</comment>
<dbReference type="SUPFAM" id="SSF160909">
    <property type="entry name" value="ATP12-like"/>
    <property type="match status" value="1"/>
</dbReference>
<dbReference type="AlphaFoldDB" id="H6SSM3"/>
<keyword evidence="2" id="KW-0809">Transit peptide</keyword>
<dbReference type="Gene3D" id="3.30.2180.10">
    <property type="entry name" value="ATP12-like"/>
    <property type="match status" value="1"/>
</dbReference>
<dbReference type="Gene3D" id="1.10.3580.10">
    <property type="entry name" value="ATP12 ATPase"/>
    <property type="match status" value="1"/>
</dbReference>
<feature type="compositionally biased region" description="Low complexity" evidence="4">
    <location>
        <begin position="9"/>
        <end position="21"/>
    </location>
</feature>
<dbReference type="PANTHER" id="PTHR21013">
    <property type="entry name" value="ATP SYNTHASE MITOCHONDRIAL F1 COMPLEX ASSEMBLY FACTOR 2/ATP12 PROTEIN, MITOCHONDRIAL PRECURSOR"/>
    <property type="match status" value="1"/>
</dbReference>
<dbReference type="PATRIC" id="fig|1150469.3.peg.1438"/>